<keyword evidence="21" id="KW-1185">Reference proteome</keyword>
<dbReference type="InterPro" id="IPR017978">
    <property type="entry name" value="GPCR_3_C"/>
</dbReference>
<feature type="compositionally biased region" description="Polar residues" evidence="17">
    <location>
        <begin position="1640"/>
        <end position="1652"/>
    </location>
</feature>
<dbReference type="Pfam" id="PF01146">
    <property type="entry name" value="Caveolin"/>
    <property type="match status" value="1"/>
</dbReference>
<feature type="compositionally biased region" description="Pro residues" evidence="17">
    <location>
        <begin position="3170"/>
        <end position="3181"/>
    </location>
</feature>
<comment type="subcellular location">
    <subcellularLocation>
        <location evidence="4">Cell membrane</location>
        <topology evidence="4">Multi-pass membrane protein</topology>
    </subcellularLocation>
    <subcellularLocation>
        <location evidence="1">Cell membrane</location>
        <topology evidence="1">Peripheral membrane protein</topology>
    </subcellularLocation>
    <subcellularLocation>
        <location evidence="2">Golgi apparatus membrane</location>
        <topology evidence="2">Peripheral membrane protein</topology>
    </subcellularLocation>
    <subcellularLocation>
        <location evidence="3">Membrane</location>
        <location evidence="3">Caveola</location>
        <topology evidence="3">Peripheral membrane protein</topology>
    </subcellularLocation>
</comment>
<dbReference type="PANTHER" id="PTHR22727:SF15">
    <property type="entry name" value="MRH DOMAIN-CONTAINING PROTEIN"/>
    <property type="match status" value="1"/>
</dbReference>
<feature type="transmembrane region" description="Helical" evidence="18">
    <location>
        <begin position="1342"/>
        <end position="1364"/>
    </location>
</feature>
<feature type="transmembrane region" description="Helical" evidence="18">
    <location>
        <begin position="1146"/>
        <end position="1168"/>
    </location>
</feature>
<feature type="compositionally biased region" description="Polar residues" evidence="17">
    <location>
        <begin position="1720"/>
        <end position="1747"/>
    </location>
</feature>
<feature type="region of interest" description="Disordered" evidence="17">
    <location>
        <begin position="1708"/>
        <end position="1805"/>
    </location>
</feature>
<dbReference type="InterPro" id="IPR038550">
    <property type="entry name" value="GPCR_3_9-Cys_sf"/>
</dbReference>
<dbReference type="InterPro" id="IPR056607">
    <property type="entry name" value="Elapor1/2_MRH"/>
</dbReference>
<dbReference type="InterPro" id="IPR028082">
    <property type="entry name" value="Peripla_BP_I"/>
</dbReference>
<feature type="compositionally biased region" description="Pro residues" evidence="17">
    <location>
        <begin position="1792"/>
        <end position="1803"/>
    </location>
</feature>
<dbReference type="GO" id="GO:0004930">
    <property type="term" value="F:G protein-coupled receptor activity"/>
    <property type="evidence" value="ECO:0007669"/>
    <property type="project" value="UniProtKB-KW"/>
</dbReference>
<evidence type="ECO:0000256" key="12">
    <source>
        <dbReference type="ARBA" id="ARBA00023136"/>
    </source>
</evidence>
<evidence type="ECO:0000256" key="5">
    <source>
        <dbReference type="ARBA" id="ARBA00010988"/>
    </source>
</evidence>
<evidence type="ECO:0000313" key="21">
    <source>
        <dbReference type="Proteomes" id="UP000095280"/>
    </source>
</evidence>
<evidence type="ECO:0000256" key="16">
    <source>
        <dbReference type="ARBA" id="ARBA00023224"/>
    </source>
</evidence>
<dbReference type="InterPro" id="IPR001612">
    <property type="entry name" value="Caveolin"/>
</dbReference>
<keyword evidence="9 18" id="KW-1133">Transmembrane helix</keyword>
<dbReference type="Proteomes" id="UP000095280">
    <property type="component" value="Unplaced"/>
</dbReference>
<name>A0A1I8HDN7_9PLAT</name>
<dbReference type="GO" id="GO:0070836">
    <property type="term" value="P:caveola assembly"/>
    <property type="evidence" value="ECO:0007669"/>
    <property type="project" value="InterPro"/>
</dbReference>
<evidence type="ECO:0000256" key="17">
    <source>
        <dbReference type="SAM" id="MobiDB-lite"/>
    </source>
</evidence>
<dbReference type="InterPro" id="IPR000337">
    <property type="entry name" value="GPCR_3"/>
</dbReference>
<feature type="domain" description="G-protein coupled receptors family 3 profile" evidence="19">
    <location>
        <begin position="1144"/>
        <end position="1400"/>
    </location>
</feature>
<dbReference type="CDD" id="cd13953">
    <property type="entry name" value="7tm_classC_mGluR-like"/>
    <property type="match status" value="1"/>
</dbReference>
<evidence type="ECO:0000256" key="2">
    <source>
        <dbReference type="ARBA" id="ARBA00004395"/>
    </source>
</evidence>
<dbReference type="Gene3D" id="3.40.50.2300">
    <property type="match status" value="2"/>
</dbReference>
<dbReference type="InterPro" id="IPR056609">
    <property type="entry name" value="Elapor1-like_3rd"/>
</dbReference>
<feature type="compositionally biased region" description="Low complexity" evidence="17">
    <location>
        <begin position="2943"/>
        <end position="2952"/>
    </location>
</feature>
<evidence type="ECO:0000256" key="4">
    <source>
        <dbReference type="ARBA" id="ARBA00004651"/>
    </source>
</evidence>
<dbReference type="InterPro" id="IPR009030">
    <property type="entry name" value="Growth_fac_rcpt_cys_sf"/>
</dbReference>
<evidence type="ECO:0000256" key="11">
    <source>
        <dbReference type="ARBA" id="ARBA00023040"/>
    </source>
</evidence>
<feature type="compositionally biased region" description="Gly residues" evidence="17">
    <location>
        <begin position="2695"/>
        <end position="2705"/>
    </location>
</feature>
<protein>
    <submittedName>
        <fullName evidence="22">G_PROTEIN_RECEP_F3_4 domain-containing protein</fullName>
    </submittedName>
</protein>
<feature type="compositionally biased region" description="Polar residues" evidence="17">
    <location>
        <begin position="1662"/>
        <end position="1673"/>
    </location>
</feature>
<feature type="transmembrane region" description="Helical" evidence="18">
    <location>
        <begin position="1256"/>
        <end position="1276"/>
    </location>
</feature>
<dbReference type="Pfam" id="PF00003">
    <property type="entry name" value="7tm_3"/>
    <property type="match status" value="1"/>
</dbReference>
<evidence type="ECO:0000256" key="6">
    <source>
        <dbReference type="ARBA" id="ARBA00022475"/>
    </source>
</evidence>
<feature type="transmembrane region" description="Helical" evidence="18">
    <location>
        <begin position="1214"/>
        <end position="1235"/>
    </location>
</feature>
<evidence type="ECO:0000256" key="18">
    <source>
        <dbReference type="SAM" id="Phobius"/>
    </source>
</evidence>
<dbReference type="Pfam" id="PF23032">
    <property type="entry name" value="GBD_ELAPOR1-like_3rd"/>
    <property type="match status" value="1"/>
</dbReference>
<reference evidence="22" key="1">
    <citation type="submission" date="2016-11" db="UniProtKB">
        <authorList>
            <consortium name="WormBaseParasite"/>
        </authorList>
    </citation>
    <scope>IDENTIFICATION</scope>
</reference>
<evidence type="ECO:0000256" key="15">
    <source>
        <dbReference type="ARBA" id="ARBA00023180"/>
    </source>
</evidence>
<feature type="transmembrane region" description="Helical" evidence="18">
    <location>
        <begin position="1310"/>
        <end position="1330"/>
    </location>
</feature>
<feature type="domain" description="MRH" evidence="20">
    <location>
        <begin position="2606"/>
        <end position="2824"/>
    </location>
</feature>
<dbReference type="PANTHER" id="PTHR22727">
    <property type="entry name" value="PROTEIN CBG13728"/>
    <property type="match status" value="1"/>
</dbReference>
<feature type="transmembrane region" description="Helical" evidence="18">
    <location>
        <begin position="1180"/>
        <end position="1202"/>
    </location>
</feature>
<sequence length="3324" mass="359955">QTSAGKRRLANVGWAGKRRLANVPQANVVDPWNTANHKPPRHRAEKKTEQNVGQAGTLGRNRMLTANRLVNSRTKISRAPADVSEAIVTRLGMKAIHTKVAHAVKARMHLLSWKLSGRLRTRTASEHVERVGNPQAAGEVVALELHDGSGVGSEAVEQLLDGADWTRTENAAQKHHLSVVKVQIRALLVSRAAYTIVRLKWYRNACTLHTVSDGSPKNSATSTSPSWMPTCWNTLSSSEDAFSSGTFDLAKKNTPVAMVTAEPSADTPMNTTPLVSLGRRTVSEAHFSHNVPFDPTISSELHGLHTQQHLLTCTRYSRLPHGREHTLVGTERWSLASPGHEIRLRFMLRPCSELHTPTPVKFVRYSCLSSSGPVTHCSSADLFSLGSRLVAHSDLATASIAWANKRNASSIRATGATMLDGVKLLDSDTRRDEFVSGLTSRTKLGNRTRSLSESLLHSVPTVGRASFCNGNSIVCVTALDQPPITPCTKYTGSGSMPLSILHRSPVSNRAGRLQAARTRLATAAPLASEKKGTELGLKIDIDYNNYNNRIRVQRHRVHLKASSRMNATRPAQSVAPDIHIGKSMRSKGVIILSLLLLGLQRTPVCQAVDGYCMPGDITIGLLHGTGQCPSSLTEAALLRQILPWFIREKIQTRPDLLFGANNISLGLAFLETCYKETVAIEAANRVSPAWKSHSPDTGIPSGCNGTSWPASSSKRPLHGVVGGWSSAETQVLSFALQPFKVPMVGTECSSDSLSDRTRFPNVVRLVSPDSYQAVVMIDLAREFDWTYIGVVYDASNLYFTNIALQFSSSLPIRFPEACLAFIIPITGATQDSEILETVESQQNMKAVVWLNSVSRTSENIFSVLGKAGIILIFSDTGYNTNAYANASFTVYFSLFPTPDLMQWYLNLTYSDLSKMYNGAIMFDQLMNCSTCACCTTNSSRRVSESSSFTPSSIVAPVARMLDAFLLFAHAIDAVARSECATSLEPRLNKSALLQCVTGPLLLRQLYRTNFTGYTGEVKLDSNGNGPASYVVLYQSSKQVSSRVTVGVWSSEHGLSMNRSLISWPGDATYQRSVPTSVCSLPCGNREYRVQVSKCCWVCRPCSSDEIVGSNGTLCEKCASLTWPSSNYSRCEPLALTVLRPSDTSGIVFIGVSALGSAVTMATGVFFLARSNVPLLKASSLELSVFQQVGIQLGLVDVALFFGEPSLTVCNVQAFLYHFSLTMVYAALLTKSARIYRVFVGSMRGASGLSFTGRKAVVVMTIVVCLLQVVLLCSVLSTRPIRPVKLLLNGLRSDARPVVEFQCDYFSSSLWIPYALNLMLMLVTCSLAVRVRSLPDNFHDSKCILAFTACATFVWIAFIPSLVTMASLTSAGALLVFVLLFTNLFAVSILFLPKVYAVVFNRADLTSATQVSMASSESSSKLQVAESEVHVQMEDESKADVHERDPLKINGDLHVRWEEVFGEPHHTVYSFDGVWKLAHKVYYTVKLWTYRILTLICAVPAACYWGFEFACLACNIIWCWRPALRAFEMQAKMLKLFYSITLSIFLEPLVSTLALCFSKIQVEVVNKKNLKKLTLEIRLRRIVRKEAAAIGAGLHGQKLREASPRTCESELLARSSGFPVTFKLSPPPTRTAAAGLPPPAISTSKPPLSSRSLTLAGLDCGSSDGQNRRATSSAERPVRCFRRLIWRNKRRQRERASASPIFMSIWRSSWRGSDTPDRADTSCSVNTQPPGSRTGDSAGRHQSSQPSRSPLEEHLTEPRSHSNQPGYEVELVSSPSPRSRAGSAGQSGAPLVFQPPPPPSPSPPLAAALAAALDDPKSAEWFLRVRGLLGAAEPDGALKSRAGRGPGSSRIGLLRSRRRSWKMFIIELSDQYRTSLLRSSLRSRASTLCLALFLAATTLKSQQPSLVSSPARSDLSVAVDAADFLLLLRLGIGPNWMSGQGRLVSTLSGLSSSVISLQVRSPRSLKCIDASLLTLETSDAIDALSSSPSSSGRIGVLAKALSSESSSLDWSDGSGPLWQLDSSAISTICAGVFKCLNLKFNAQAIMWPFQHKAFHAILPAHLETIWILKNLNAANALATWLPMGSFLAGRPNGRCLLKLMLTVNLVSEGMVTFRYQYKRSEALFMFDVQNDRCESLGDAGPGPWMEETEQGEIASRTTALRIGMNVLRWTLVAPTRGPDSDKISSPDSQSNADSNYPALLHSIEVTGLPFVYSCQPCHAGSHTSAPGQARCTACPRDQFSPGGGVSCQACPGDQYAPPGSSECQPRPECRLYEAWSAVRQCRWQDPVAAPVGAAAGAQLVESPAPIRCRACPPGQFSADSSGQCRPCPASTQPRIELLVNNWLLVPLDDKGQQKRKPAETDSLPSATGDFLSVSCHSTDSELGCPGGSGWLATRSYISTAAARGFSSRALQIKLARGFLASTSDLFGNQGPANAGRLTIEFAVDCNMPCQLALYENSPQRGSSLRRKWSNSQPRQNLTYDVKSPSAVTFQLVFDSIVSVDPAVRENATGDHLKVFSVSVTNANGAGAVECTRCPMGLKDSKCIPCMPGHYYYEADSADSNNSTSPAPAISSGTCLACPHGTRIVRHPAVGAESCAPCPPGLTAVGGVSCQLDSRPVDPQGRVYNLNRLLLTGNKTRPLLATSGKMFALSGAQYSHLYNLSLSGDAVCQSNATKMATRISETFACRSTLVPKPVGPSGPGSQTGGSTGPSTLLPVGLADNLLNASFSSRLLTDARLKTVGFTSEIVAEGASADGFDLDVWFGASGNGAGGGGNEACSEGRLVRLTLRCDPSVDEGDRLLLPPSCPDGTCDGCQFQFLLLSALACPVCQRRDFDRVRGECVLGKQTVHLFPPKFCFEEDGSPPQKREETAGCAMVSGPVLVLLLALIAIGVFSCLIACYCYRKNKSLQYKYTQLIEANEGDPSAGSGVESCAVHEGEEEEEEDRNNSAASSSSSGHKGGALFTRISRSGKSKANDKATLMESLAGEPLRAHTFRTTDYSTALPTTQLPYRLLNCPTDYSTALPTTQLHYRLLNCTTDCSTALPTTQLPYQLLNCTTDCSTALPTTQLPYRLLNCPTDYSTALPTTQLPYQLLNCTTDYSTALPTAQLNHSAVMSAGNARRKGNWKQFSVEQQLAGMLSHFDRCKTAASRQWDAAQRILLLRQNRLTTSKSAMPKPPTPPPPPPRRTQELLQVEQGKLLKCGHSIDQFCRRLALDSGANSSSDEAERLRRVLGSLPHRSATNIGSDHSAAAQNREKKSALPSLMNADSLTRLVGKVQRLPLHPSRSESIHLKKLLGYEKIHIAPQLPQCCSKRLEMGQISSDLLSALC</sequence>
<feature type="region of interest" description="Disordered" evidence="17">
    <location>
        <begin position="2688"/>
        <end position="2708"/>
    </location>
</feature>
<evidence type="ECO:0000259" key="20">
    <source>
        <dbReference type="PROSITE" id="PS51914"/>
    </source>
</evidence>
<dbReference type="PROSITE" id="PS50259">
    <property type="entry name" value="G_PROTEIN_RECEP_F3_4"/>
    <property type="match status" value="1"/>
</dbReference>
<dbReference type="InterPro" id="IPR044865">
    <property type="entry name" value="MRH_dom"/>
</dbReference>
<feature type="transmembrane region" description="Helical" evidence="18">
    <location>
        <begin position="2876"/>
        <end position="2898"/>
    </location>
</feature>
<feature type="compositionally biased region" description="Polar residues" evidence="17">
    <location>
        <begin position="2184"/>
        <end position="2193"/>
    </location>
</feature>
<feature type="region of interest" description="Disordered" evidence="17">
    <location>
        <begin position="1627"/>
        <end position="1673"/>
    </location>
</feature>
<dbReference type="Pfam" id="PF01094">
    <property type="entry name" value="ANF_receptor"/>
    <property type="match status" value="1"/>
</dbReference>
<evidence type="ECO:0000256" key="13">
    <source>
        <dbReference type="ARBA" id="ARBA00023157"/>
    </source>
</evidence>
<keyword evidence="15" id="KW-0325">Glycoprotein</keyword>
<dbReference type="SMART" id="SM01411">
    <property type="entry name" value="Ephrin_rec_like"/>
    <property type="match status" value="4"/>
</dbReference>
<dbReference type="PROSITE" id="PS51914">
    <property type="entry name" value="MRH"/>
    <property type="match status" value="1"/>
</dbReference>
<comment type="similarity">
    <text evidence="5">Belongs to the caveolin family.</text>
</comment>
<dbReference type="Gene3D" id="2.10.50.30">
    <property type="entry name" value="GPCR, family 3, nine cysteines domain"/>
    <property type="match status" value="1"/>
</dbReference>
<keyword evidence="10" id="KW-0333">Golgi apparatus</keyword>
<evidence type="ECO:0000256" key="3">
    <source>
        <dbReference type="ARBA" id="ARBA00004543"/>
    </source>
</evidence>
<evidence type="ECO:0000256" key="1">
    <source>
        <dbReference type="ARBA" id="ARBA00004202"/>
    </source>
</evidence>
<keyword evidence="8" id="KW-0732">Signal</keyword>
<evidence type="ECO:0000256" key="10">
    <source>
        <dbReference type="ARBA" id="ARBA00023034"/>
    </source>
</evidence>
<evidence type="ECO:0000313" key="22">
    <source>
        <dbReference type="WBParaSite" id="maker-uti_cns_0005638-snap-gene-0.5-mRNA-1"/>
    </source>
</evidence>
<dbReference type="SUPFAM" id="SSF57184">
    <property type="entry name" value="Growth factor receptor domain"/>
    <property type="match status" value="2"/>
</dbReference>
<proteinExistence type="inferred from homology"/>
<keyword evidence="7 18" id="KW-0812">Transmembrane</keyword>
<dbReference type="InterPro" id="IPR039181">
    <property type="entry name" value="Elapor1/2"/>
</dbReference>
<feature type="compositionally biased region" description="Low complexity" evidence="17">
    <location>
        <begin position="1772"/>
        <end position="1783"/>
    </location>
</feature>
<organism evidence="21 22">
    <name type="scientific">Macrostomum lignano</name>
    <dbReference type="NCBI Taxonomy" id="282301"/>
    <lineage>
        <taxon>Eukaryota</taxon>
        <taxon>Metazoa</taxon>
        <taxon>Spiralia</taxon>
        <taxon>Lophotrochozoa</taxon>
        <taxon>Platyhelminthes</taxon>
        <taxon>Rhabditophora</taxon>
        <taxon>Macrostomorpha</taxon>
        <taxon>Macrostomida</taxon>
        <taxon>Macrostomidae</taxon>
        <taxon>Macrostomum</taxon>
    </lineage>
</organism>
<evidence type="ECO:0000256" key="7">
    <source>
        <dbReference type="ARBA" id="ARBA00022692"/>
    </source>
</evidence>
<dbReference type="WBParaSite" id="maker-uti_cns_0005638-snap-gene-0.5-mRNA-1">
    <property type="protein sequence ID" value="maker-uti_cns_0005638-snap-gene-0.5-mRNA-1"/>
    <property type="gene ID" value="maker-uti_cns_0005638-snap-gene-0.5"/>
</dbReference>
<feature type="region of interest" description="Disordered" evidence="17">
    <location>
        <begin position="3161"/>
        <end position="3183"/>
    </location>
</feature>
<feature type="compositionally biased region" description="Basic and acidic residues" evidence="17">
    <location>
        <begin position="1749"/>
        <end position="1759"/>
    </location>
</feature>
<keyword evidence="11" id="KW-0297">G-protein coupled receptor</keyword>
<evidence type="ECO:0000256" key="9">
    <source>
        <dbReference type="ARBA" id="ARBA00022989"/>
    </source>
</evidence>
<evidence type="ECO:0000256" key="14">
    <source>
        <dbReference type="ARBA" id="ARBA00023170"/>
    </source>
</evidence>
<keyword evidence="16" id="KW-0807">Transducer</keyword>
<keyword evidence="14" id="KW-0675">Receptor</keyword>
<evidence type="ECO:0000256" key="8">
    <source>
        <dbReference type="ARBA" id="ARBA00022729"/>
    </source>
</evidence>
<feature type="region of interest" description="Disordered" evidence="17">
    <location>
        <begin position="32"/>
        <end position="53"/>
    </location>
</feature>
<feature type="region of interest" description="Disordered" evidence="17">
    <location>
        <begin position="2175"/>
        <end position="2194"/>
    </location>
</feature>
<dbReference type="GO" id="GO:0005901">
    <property type="term" value="C:caveola"/>
    <property type="evidence" value="ECO:0007669"/>
    <property type="project" value="UniProtKB-SubCell"/>
</dbReference>
<keyword evidence="12 18" id="KW-0472">Membrane</keyword>
<feature type="transmembrane region" description="Helical" evidence="18">
    <location>
        <begin position="1491"/>
        <end position="1517"/>
    </location>
</feature>
<dbReference type="PRINTS" id="PR00248">
    <property type="entry name" value="GPCRMGR"/>
</dbReference>
<keyword evidence="13" id="KW-1015">Disulfide bond</keyword>
<dbReference type="InterPro" id="IPR001828">
    <property type="entry name" value="ANF_lig-bd_rcpt"/>
</dbReference>
<feature type="region of interest" description="Disordered" evidence="17">
    <location>
        <begin position="2917"/>
        <end position="2956"/>
    </location>
</feature>
<dbReference type="Pfam" id="PF23087">
    <property type="entry name" value="MRH_ELAPOR1_9th"/>
    <property type="match status" value="1"/>
</dbReference>
<evidence type="ECO:0000259" key="19">
    <source>
        <dbReference type="PROSITE" id="PS50259"/>
    </source>
</evidence>
<keyword evidence="6" id="KW-1003">Cell membrane</keyword>
<accession>A0A1I8HDN7</accession>
<dbReference type="SUPFAM" id="SSF53822">
    <property type="entry name" value="Periplasmic binding protein-like I"/>
    <property type="match status" value="1"/>
</dbReference>
<feature type="transmembrane region" description="Helical" evidence="18">
    <location>
        <begin position="1370"/>
        <end position="1391"/>
    </location>
</feature>
<dbReference type="GO" id="GO:0000139">
    <property type="term" value="C:Golgi membrane"/>
    <property type="evidence" value="ECO:0007669"/>
    <property type="project" value="UniProtKB-SubCell"/>
</dbReference>